<dbReference type="Gene3D" id="3.30.420.40">
    <property type="match status" value="2"/>
</dbReference>
<accession>A0A0S2KAZ0</accession>
<dbReference type="AlphaFoldDB" id="A0A0S2KAZ0"/>
<dbReference type="Gene3D" id="3.30.1490.300">
    <property type="match status" value="1"/>
</dbReference>
<dbReference type="InterPro" id="IPR043129">
    <property type="entry name" value="ATPase_NBD"/>
</dbReference>
<protein>
    <recommendedName>
        <fullName evidence="3">MSHA biogenesis protein MshI</fullName>
    </recommendedName>
</protein>
<proteinExistence type="predicted"/>
<name>A0A0S2KAZ0_9GAMM</name>
<gene>
    <name evidence="1" type="ORF">PS2015_468</name>
</gene>
<dbReference type="EMBL" id="CP013189">
    <property type="protein sequence ID" value="ALO45154.1"/>
    <property type="molecule type" value="Genomic_DNA"/>
</dbReference>
<dbReference type="SUPFAM" id="SSF53067">
    <property type="entry name" value="Actin-like ATPase domain"/>
    <property type="match status" value="1"/>
</dbReference>
<evidence type="ECO:0000313" key="1">
    <source>
        <dbReference type="EMBL" id="ALO45154.1"/>
    </source>
</evidence>
<evidence type="ECO:0008006" key="3">
    <source>
        <dbReference type="Google" id="ProtNLM"/>
    </source>
</evidence>
<organism evidence="1 2">
    <name type="scientific">Pseudohongiella spirulinae</name>
    <dbReference type="NCBI Taxonomy" id="1249552"/>
    <lineage>
        <taxon>Bacteria</taxon>
        <taxon>Pseudomonadati</taxon>
        <taxon>Pseudomonadota</taxon>
        <taxon>Gammaproteobacteria</taxon>
        <taxon>Pseudomonadales</taxon>
        <taxon>Pseudohongiellaceae</taxon>
        <taxon>Pseudohongiella</taxon>
    </lineage>
</organism>
<dbReference type="RefSeq" id="WP_156412633.1">
    <property type="nucleotide sequence ID" value="NZ_CP013189.1"/>
</dbReference>
<dbReference type="OrthoDB" id="5296002at2"/>
<reference evidence="1 2" key="1">
    <citation type="submission" date="2015-11" db="EMBL/GenBank/DDBJ databases">
        <authorList>
            <person name="Zhang Y."/>
            <person name="Guo Z."/>
        </authorList>
    </citation>
    <scope>NUCLEOTIDE SEQUENCE [LARGE SCALE GENOMIC DNA]</scope>
    <source>
        <strain evidence="1 2">KCTC 32221</strain>
    </source>
</reference>
<sequence length="313" mass="34314">MLQWFGRKKRVEGLVGLSVNDTRVSLAHVTRRRDDIFLEQCVRREFEGKAARDVLADLVDECGLEGAGTNFLLSPSDYSIYLVDAPQVPAEEMAAAIKWKIKDLLDMPVENAAIDVFPLPDDAFQGRKQMVYAVVSDRSRLEQVIDMVDRSGLTLGSIDVPEMAMRNITSQFGDDSNGLAFISLKQSGSVMNVTRNGQLYLTRKINTPVGPDALLESDWDMLRDRLALEVQRSLDYLESQMGQSPVAQIMIAPRAQDTESMMNSMADALGSPVGVLDFYNDVDAPEFINAETRGAGMMVIGAALRAGDAGGQG</sequence>
<dbReference type="Proteomes" id="UP000065641">
    <property type="component" value="Chromosome"/>
</dbReference>
<dbReference type="PATRIC" id="fig|1249552.3.peg.474"/>
<evidence type="ECO:0000313" key="2">
    <source>
        <dbReference type="Proteomes" id="UP000065641"/>
    </source>
</evidence>
<dbReference type="STRING" id="1249552.PS2015_468"/>
<dbReference type="KEGG" id="pspi:PS2015_468"/>
<keyword evidence="2" id="KW-1185">Reference proteome</keyword>